<feature type="transmembrane region" description="Helical" evidence="7">
    <location>
        <begin position="87"/>
        <end position="108"/>
    </location>
</feature>
<evidence type="ECO:0000256" key="6">
    <source>
        <dbReference type="ARBA" id="ARBA00023136"/>
    </source>
</evidence>
<evidence type="ECO:0000256" key="7">
    <source>
        <dbReference type="SAM" id="Phobius"/>
    </source>
</evidence>
<reference evidence="8 9" key="1">
    <citation type="submission" date="2020-03" db="EMBL/GenBank/DDBJ databases">
        <title>Bradyrhizobium diversity isolated from nodules of Indigofera sp.</title>
        <authorList>
            <person name="Klepa M."/>
            <person name="Helene L."/>
            <person name="Hungria M."/>
        </authorList>
    </citation>
    <scope>NUCLEOTIDE SEQUENCE [LARGE SCALE GENOMIC DNA]</scope>
    <source>
        <strain evidence="8 9">WSM 1791</strain>
    </source>
</reference>
<dbReference type="EMBL" id="JAAVLX010000011">
    <property type="protein sequence ID" value="NOJ43707.1"/>
    <property type="molecule type" value="Genomic_DNA"/>
</dbReference>
<evidence type="ECO:0000256" key="5">
    <source>
        <dbReference type="ARBA" id="ARBA00022989"/>
    </source>
</evidence>
<feature type="transmembrane region" description="Helical" evidence="7">
    <location>
        <begin position="293"/>
        <end position="310"/>
    </location>
</feature>
<proteinExistence type="inferred from homology"/>
<gene>
    <name evidence="8" type="ORF">HCN58_29800</name>
</gene>
<feature type="transmembrane region" description="Helical" evidence="7">
    <location>
        <begin position="359"/>
        <end position="381"/>
    </location>
</feature>
<evidence type="ECO:0000256" key="3">
    <source>
        <dbReference type="ARBA" id="ARBA00022475"/>
    </source>
</evidence>
<organism evidence="8 9">
    <name type="scientific">Bradyrhizobium australiense</name>
    <dbReference type="NCBI Taxonomy" id="2721161"/>
    <lineage>
        <taxon>Bacteria</taxon>
        <taxon>Pseudomonadati</taxon>
        <taxon>Pseudomonadota</taxon>
        <taxon>Alphaproteobacteria</taxon>
        <taxon>Hyphomicrobiales</taxon>
        <taxon>Nitrobacteraceae</taxon>
        <taxon>Bradyrhizobium</taxon>
    </lineage>
</organism>
<feature type="transmembrane region" description="Helical" evidence="7">
    <location>
        <begin position="387"/>
        <end position="406"/>
    </location>
</feature>
<evidence type="ECO:0000313" key="8">
    <source>
        <dbReference type="EMBL" id="NOJ43707.1"/>
    </source>
</evidence>
<evidence type="ECO:0000256" key="4">
    <source>
        <dbReference type="ARBA" id="ARBA00022692"/>
    </source>
</evidence>
<keyword evidence="4 7" id="KW-0812">Transmembrane</keyword>
<keyword evidence="3" id="KW-1003">Cell membrane</keyword>
<protein>
    <submittedName>
        <fullName evidence="8">Lipopolysaccharide biosynthesis protein</fullName>
    </submittedName>
</protein>
<feature type="transmembrane region" description="Helical" evidence="7">
    <location>
        <begin position="455"/>
        <end position="477"/>
    </location>
</feature>
<dbReference type="RefSeq" id="WP_171582907.1">
    <property type="nucleotide sequence ID" value="NZ_JAAVLX010000011.1"/>
</dbReference>
<dbReference type="Pfam" id="PF13440">
    <property type="entry name" value="Polysacc_synt_3"/>
    <property type="match status" value="1"/>
</dbReference>
<feature type="transmembrane region" description="Helical" evidence="7">
    <location>
        <begin position="21"/>
        <end position="43"/>
    </location>
</feature>
<comment type="similarity">
    <text evidence="2">Belongs to the polysaccharide synthase family.</text>
</comment>
<dbReference type="PANTHER" id="PTHR30250">
    <property type="entry name" value="PST FAMILY PREDICTED COLANIC ACID TRANSPORTER"/>
    <property type="match status" value="1"/>
</dbReference>
<comment type="caution">
    <text evidence="8">The sequence shown here is derived from an EMBL/GenBank/DDBJ whole genome shotgun (WGS) entry which is preliminary data.</text>
</comment>
<dbReference type="CDD" id="cd13127">
    <property type="entry name" value="MATE_tuaB_like"/>
    <property type="match status" value="1"/>
</dbReference>
<feature type="transmembrane region" description="Helical" evidence="7">
    <location>
        <begin position="426"/>
        <end position="449"/>
    </location>
</feature>
<sequence>MESLKPSAHSIRSRTAAGATMMIASRLISRCIDFAALIILARLLSPEDFGLIAIAMSVVMIVEAIMELPLGYALVALPTRTRAHYDTVFTLQVLRGLALAAILVASSWPLSQIYNDHRLIWLICALSAAPASRGLTSPRIIEFSMEFDFWPNLVIEVSGKLTALVLSVGSAWLTRSYWSLAIGAIASPVTMFIVSFIYAPYLPVFSLRKWRDLAEYVGWNTFGQAVRALAWQMDSLMLGRFVNRFELGAFSMAANLAALPGQILIDQMMNPLLVAFRSVREDTRRLTMAYQRSATGIVTLGLPIMVGLSMNAEPILRLAFGEKWLAAAPILRWLCWAVIPTFFYGPLAALAISLEKPRLITRLVVIEFVVKLPLMFVGVVYEGIAGAVSARLVTALVVVGCAMLTVRELIGLRIRDQLLGSWRPTISVAVMAVVIAPLEISLGEISAYYQLIPRLAIVVGVGAAAYASLMFLTWSLVGRPDGLESHIAGLLGSGMQRVRRASR</sequence>
<feature type="transmembrane region" description="Helical" evidence="7">
    <location>
        <begin position="178"/>
        <end position="201"/>
    </location>
</feature>
<comment type="subcellular location">
    <subcellularLocation>
        <location evidence="1">Cell membrane</location>
        <topology evidence="1">Multi-pass membrane protein</topology>
    </subcellularLocation>
</comment>
<dbReference type="AlphaFoldDB" id="A0A7Y4GYK1"/>
<accession>A0A7Y4GYK1</accession>
<evidence type="ECO:0000256" key="1">
    <source>
        <dbReference type="ARBA" id="ARBA00004651"/>
    </source>
</evidence>
<feature type="transmembrane region" description="Helical" evidence="7">
    <location>
        <begin position="49"/>
        <end position="75"/>
    </location>
</feature>
<dbReference type="PANTHER" id="PTHR30250:SF10">
    <property type="entry name" value="LIPOPOLYSACCHARIDE BIOSYNTHESIS PROTEIN WZXC"/>
    <property type="match status" value="1"/>
</dbReference>
<keyword evidence="6 7" id="KW-0472">Membrane</keyword>
<feature type="transmembrane region" description="Helical" evidence="7">
    <location>
        <begin position="330"/>
        <end position="352"/>
    </location>
</feature>
<name>A0A7Y4GYK1_9BRAD</name>
<dbReference type="Proteomes" id="UP000544122">
    <property type="component" value="Unassembled WGS sequence"/>
</dbReference>
<keyword evidence="9" id="KW-1185">Reference proteome</keyword>
<evidence type="ECO:0000313" key="9">
    <source>
        <dbReference type="Proteomes" id="UP000544122"/>
    </source>
</evidence>
<dbReference type="InterPro" id="IPR050833">
    <property type="entry name" value="Poly_Biosynth_Transport"/>
</dbReference>
<evidence type="ECO:0000256" key="2">
    <source>
        <dbReference type="ARBA" id="ARBA00007430"/>
    </source>
</evidence>
<dbReference type="GO" id="GO:0005886">
    <property type="term" value="C:plasma membrane"/>
    <property type="evidence" value="ECO:0007669"/>
    <property type="project" value="UniProtKB-SubCell"/>
</dbReference>
<keyword evidence="5 7" id="KW-1133">Transmembrane helix</keyword>